<comment type="caution">
    <text evidence="11">The sequence shown here is derived from an EMBL/GenBank/DDBJ whole genome shotgun (WGS) entry which is preliminary data.</text>
</comment>
<dbReference type="EC" id="4.3.2.5" evidence="2"/>
<dbReference type="PANTHER" id="PTHR10680">
    <property type="entry name" value="PEPTIDYL-GLYCINE ALPHA-AMIDATING MONOOXYGENASE"/>
    <property type="match status" value="1"/>
</dbReference>
<feature type="repeat" description="NHL" evidence="9">
    <location>
        <begin position="131"/>
        <end position="172"/>
    </location>
</feature>
<dbReference type="PROSITE" id="PS51125">
    <property type="entry name" value="NHL"/>
    <property type="match status" value="3"/>
</dbReference>
<keyword evidence="12" id="KW-1185">Reference proteome</keyword>
<evidence type="ECO:0000256" key="3">
    <source>
        <dbReference type="ARBA" id="ARBA00022723"/>
    </source>
</evidence>
<evidence type="ECO:0000256" key="5">
    <source>
        <dbReference type="ARBA" id="ARBA00022737"/>
    </source>
</evidence>
<keyword evidence="10" id="KW-0472">Membrane</keyword>
<dbReference type="PANTHER" id="PTHR10680:SF14">
    <property type="entry name" value="PEPTIDYL-GLYCINE ALPHA-AMIDATING MONOOXYGENASE"/>
    <property type="match status" value="1"/>
</dbReference>
<dbReference type="PRINTS" id="PR00790">
    <property type="entry name" value="PAMONOXGNASE"/>
</dbReference>
<dbReference type="Proteomes" id="UP000823941">
    <property type="component" value="Chromosome 5"/>
</dbReference>
<dbReference type="InterPro" id="IPR011042">
    <property type="entry name" value="6-blade_b-propeller_TolB-like"/>
</dbReference>
<dbReference type="SUPFAM" id="SSF63829">
    <property type="entry name" value="Calcium-dependent phosphotriesterase"/>
    <property type="match status" value="1"/>
</dbReference>
<evidence type="ECO:0000256" key="10">
    <source>
        <dbReference type="SAM" id="Phobius"/>
    </source>
</evidence>
<evidence type="ECO:0000256" key="4">
    <source>
        <dbReference type="ARBA" id="ARBA00022729"/>
    </source>
</evidence>
<accession>A0ABQ7QZB6</accession>
<keyword evidence="7" id="KW-0325">Glycoprotein</keyword>
<keyword evidence="4" id="KW-0732">Signal</keyword>
<evidence type="ECO:0000256" key="8">
    <source>
        <dbReference type="ARBA" id="ARBA00023239"/>
    </source>
</evidence>
<keyword evidence="10" id="KW-1133">Transmembrane helix</keyword>
<keyword evidence="10" id="KW-0812">Transmembrane</keyword>
<protein>
    <recommendedName>
        <fullName evidence="2">peptidylamidoglycolate lyase</fullName>
        <ecNumber evidence="2">4.3.2.5</ecNumber>
    </recommendedName>
</protein>
<evidence type="ECO:0000256" key="9">
    <source>
        <dbReference type="PROSITE-ProRule" id="PRU00504"/>
    </source>
</evidence>
<gene>
    <name evidence="11" type="ORF">JYU34_003152</name>
</gene>
<keyword evidence="8" id="KW-0456">Lyase</keyword>
<feature type="repeat" description="NHL" evidence="9">
    <location>
        <begin position="243"/>
        <end position="274"/>
    </location>
</feature>
<organism evidence="11 12">
    <name type="scientific">Plutella xylostella</name>
    <name type="common">Diamondback moth</name>
    <name type="synonym">Plutella maculipennis</name>
    <dbReference type="NCBI Taxonomy" id="51655"/>
    <lineage>
        <taxon>Eukaryota</taxon>
        <taxon>Metazoa</taxon>
        <taxon>Ecdysozoa</taxon>
        <taxon>Arthropoda</taxon>
        <taxon>Hexapoda</taxon>
        <taxon>Insecta</taxon>
        <taxon>Pterygota</taxon>
        <taxon>Neoptera</taxon>
        <taxon>Endopterygota</taxon>
        <taxon>Lepidoptera</taxon>
        <taxon>Glossata</taxon>
        <taxon>Ditrysia</taxon>
        <taxon>Yponomeutoidea</taxon>
        <taxon>Plutellidae</taxon>
        <taxon>Plutella</taxon>
    </lineage>
</organism>
<sequence>MQFRSIDFIPTEIKVLIVLLSSVTSIYCRSYVEPGYYPGYYNRGQENHYAKIQTALEKLDHAPEWVPEWPDRSVNLGQVSAVALDNSGRLVIFHRAANVWDATTFYMDNVYKGITTKPIPEPTLLVFNDTGSIVDKWGQNLFYMPHGLTIDTQGNYWVTDVAMHQVFKFTAGDRTKPQLVLGEKFVPGADETHFCKPSGVAVLGNGDFFVSDGYCNTRVIKFNAEGQRILQWGRDSSDSPYSFNLPHALTLAEDKGQVCVADRENGRVACFRTDNGTYVASYKNWLIGPRVFSVAYSPVHGGRLYVVNGPGATVPVRGYVIDFTSGRLIQTFAPQGDFHNPHDVAVSPDGADVYVAEINPYKVYRFSEEALRNESLSKEVVKSDEVVPVKPTATVESSSLAPASWGLWRGAAGGAGGALVAAAVVAAILALLRARNRGKMAQSYEREALVH</sequence>
<dbReference type="Pfam" id="PF01436">
    <property type="entry name" value="NHL"/>
    <property type="match status" value="3"/>
</dbReference>
<evidence type="ECO:0000256" key="2">
    <source>
        <dbReference type="ARBA" id="ARBA00012343"/>
    </source>
</evidence>
<proteinExistence type="predicted"/>
<dbReference type="InterPro" id="IPR000720">
    <property type="entry name" value="PHM/PAL"/>
</dbReference>
<evidence type="ECO:0000313" key="12">
    <source>
        <dbReference type="Proteomes" id="UP000823941"/>
    </source>
</evidence>
<evidence type="ECO:0000256" key="1">
    <source>
        <dbReference type="ARBA" id="ARBA00001947"/>
    </source>
</evidence>
<dbReference type="CDD" id="cd14958">
    <property type="entry name" value="NHL_PAL_like"/>
    <property type="match status" value="1"/>
</dbReference>
<evidence type="ECO:0000313" key="11">
    <source>
        <dbReference type="EMBL" id="KAG7310378.1"/>
    </source>
</evidence>
<keyword evidence="5" id="KW-0677">Repeat</keyword>
<feature type="repeat" description="NHL" evidence="9">
    <location>
        <begin position="186"/>
        <end position="225"/>
    </location>
</feature>
<feature type="transmembrane region" description="Helical" evidence="10">
    <location>
        <begin position="407"/>
        <end position="432"/>
    </location>
</feature>
<keyword evidence="3" id="KW-0479">Metal-binding</keyword>
<evidence type="ECO:0000256" key="7">
    <source>
        <dbReference type="ARBA" id="ARBA00023180"/>
    </source>
</evidence>
<keyword evidence="6" id="KW-1015">Disulfide bond</keyword>
<comment type="cofactor">
    <cofactor evidence="1">
        <name>Zn(2+)</name>
        <dbReference type="ChEBI" id="CHEBI:29105"/>
    </cofactor>
</comment>
<dbReference type="Gene3D" id="2.120.10.30">
    <property type="entry name" value="TolB, C-terminal domain"/>
    <property type="match status" value="1"/>
</dbReference>
<reference evidence="11 12" key="1">
    <citation type="submission" date="2021-06" db="EMBL/GenBank/DDBJ databases">
        <title>A haploid diamondback moth (Plutella xylostella L.) genome assembly resolves 31 chromosomes and identifies a diamide resistance mutation.</title>
        <authorList>
            <person name="Ward C.M."/>
            <person name="Perry K.D."/>
            <person name="Baker G."/>
            <person name="Powis K."/>
            <person name="Heckel D.G."/>
            <person name="Baxter S.W."/>
        </authorList>
    </citation>
    <scope>NUCLEOTIDE SEQUENCE [LARGE SCALE GENOMIC DNA]</scope>
    <source>
        <strain evidence="11 12">LV</strain>
        <tissue evidence="11">Single pupa</tissue>
    </source>
</reference>
<dbReference type="EMBL" id="JAHIBW010000005">
    <property type="protein sequence ID" value="KAG7310378.1"/>
    <property type="molecule type" value="Genomic_DNA"/>
</dbReference>
<name>A0ABQ7QZB6_PLUXY</name>
<dbReference type="InterPro" id="IPR001258">
    <property type="entry name" value="NHL_repeat"/>
</dbReference>
<evidence type="ECO:0000256" key="6">
    <source>
        <dbReference type="ARBA" id="ARBA00023157"/>
    </source>
</evidence>